<evidence type="ECO:0000313" key="1">
    <source>
        <dbReference type="EMBL" id="KAL3277223.1"/>
    </source>
</evidence>
<evidence type="ECO:0000313" key="2">
    <source>
        <dbReference type="Proteomes" id="UP001516400"/>
    </source>
</evidence>
<keyword evidence="2" id="KW-1185">Reference proteome</keyword>
<accession>A0ABD2NEZ6</accession>
<organism evidence="1 2">
    <name type="scientific">Cryptolaemus montrouzieri</name>
    <dbReference type="NCBI Taxonomy" id="559131"/>
    <lineage>
        <taxon>Eukaryota</taxon>
        <taxon>Metazoa</taxon>
        <taxon>Ecdysozoa</taxon>
        <taxon>Arthropoda</taxon>
        <taxon>Hexapoda</taxon>
        <taxon>Insecta</taxon>
        <taxon>Pterygota</taxon>
        <taxon>Neoptera</taxon>
        <taxon>Endopterygota</taxon>
        <taxon>Coleoptera</taxon>
        <taxon>Polyphaga</taxon>
        <taxon>Cucujiformia</taxon>
        <taxon>Coccinelloidea</taxon>
        <taxon>Coccinellidae</taxon>
        <taxon>Scymninae</taxon>
        <taxon>Scymnini</taxon>
        <taxon>Cryptolaemus</taxon>
    </lineage>
</organism>
<name>A0ABD2NEZ6_9CUCU</name>
<gene>
    <name evidence="1" type="ORF">HHI36_012573</name>
</gene>
<dbReference type="AlphaFoldDB" id="A0ABD2NEZ6"/>
<protein>
    <submittedName>
        <fullName evidence="1">Uncharacterized protein</fullName>
    </submittedName>
</protein>
<dbReference type="EMBL" id="JABFTP020000103">
    <property type="protein sequence ID" value="KAL3277223.1"/>
    <property type="molecule type" value="Genomic_DNA"/>
</dbReference>
<reference evidence="1 2" key="1">
    <citation type="journal article" date="2021" name="BMC Biol.">
        <title>Horizontally acquired antibacterial genes associated with adaptive radiation of ladybird beetles.</title>
        <authorList>
            <person name="Li H.S."/>
            <person name="Tang X.F."/>
            <person name="Huang Y.H."/>
            <person name="Xu Z.Y."/>
            <person name="Chen M.L."/>
            <person name="Du X.Y."/>
            <person name="Qiu B.Y."/>
            <person name="Chen P.T."/>
            <person name="Zhang W."/>
            <person name="Slipinski A."/>
            <person name="Escalona H.E."/>
            <person name="Waterhouse R.M."/>
            <person name="Zwick A."/>
            <person name="Pang H."/>
        </authorList>
    </citation>
    <scope>NUCLEOTIDE SEQUENCE [LARGE SCALE GENOMIC DNA]</scope>
    <source>
        <strain evidence="1">SYSU2018</strain>
    </source>
</reference>
<sequence length="212" mass="24961">MEKDQILNPESEENTITAHTFIGPHYHMYLSDTSTACVKLLDEFERKEKINDEALKYIAGYEAYKFKNEYRSLRDKCSLPVDNVVAPHDWIEFFSREGLLTPSGELLEAARILDAEIYTMHGTTLSKEKHIFRKLAEKTMLKLSSSVPYEVVLCLSRTRTYIRLRDMNKKISFQNFQAKMNKKLSKFPNCKMKKNELRKFNIKYHNIYIIQS</sequence>
<dbReference type="Proteomes" id="UP001516400">
    <property type="component" value="Unassembled WGS sequence"/>
</dbReference>
<comment type="caution">
    <text evidence="1">The sequence shown here is derived from an EMBL/GenBank/DDBJ whole genome shotgun (WGS) entry which is preliminary data.</text>
</comment>
<proteinExistence type="predicted"/>